<name>A0AAV4RAP2_9ARAC</name>
<proteinExistence type="predicted"/>
<protein>
    <submittedName>
        <fullName evidence="2">Uncharacterized protein</fullName>
    </submittedName>
</protein>
<feature type="region of interest" description="Disordered" evidence="1">
    <location>
        <begin position="1"/>
        <end position="97"/>
    </location>
</feature>
<accession>A0AAV4RAP2</accession>
<dbReference type="AlphaFoldDB" id="A0AAV4RAP2"/>
<dbReference type="EMBL" id="BPLQ01006004">
    <property type="protein sequence ID" value="GIY19033.1"/>
    <property type="molecule type" value="Genomic_DNA"/>
</dbReference>
<evidence type="ECO:0000313" key="3">
    <source>
        <dbReference type="Proteomes" id="UP001054837"/>
    </source>
</evidence>
<feature type="compositionally biased region" description="Basic and acidic residues" evidence="1">
    <location>
        <begin position="1"/>
        <end position="12"/>
    </location>
</feature>
<reference evidence="2 3" key="1">
    <citation type="submission" date="2021-06" db="EMBL/GenBank/DDBJ databases">
        <title>Caerostris darwini draft genome.</title>
        <authorList>
            <person name="Kono N."/>
            <person name="Arakawa K."/>
        </authorList>
    </citation>
    <scope>NUCLEOTIDE SEQUENCE [LARGE SCALE GENOMIC DNA]</scope>
</reference>
<organism evidence="2 3">
    <name type="scientific">Caerostris darwini</name>
    <dbReference type="NCBI Taxonomy" id="1538125"/>
    <lineage>
        <taxon>Eukaryota</taxon>
        <taxon>Metazoa</taxon>
        <taxon>Ecdysozoa</taxon>
        <taxon>Arthropoda</taxon>
        <taxon>Chelicerata</taxon>
        <taxon>Arachnida</taxon>
        <taxon>Araneae</taxon>
        <taxon>Araneomorphae</taxon>
        <taxon>Entelegynae</taxon>
        <taxon>Araneoidea</taxon>
        <taxon>Araneidae</taxon>
        <taxon>Caerostris</taxon>
    </lineage>
</organism>
<comment type="caution">
    <text evidence="2">The sequence shown here is derived from an EMBL/GenBank/DDBJ whole genome shotgun (WGS) entry which is preliminary data.</text>
</comment>
<keyword evidence="3" id="KW-1185">Reference proteome</keyword>
<sequence length="144" mass="16114">MPKSTSERERKTFPVAVLPSIMSGSRKDSPRHTSKQLNGPSLITPPPSTRRENGRRFQWQSSFDNEWVSADSPRHTSKQPNGPSLITPPPSTRQTPLLLSPALNAEKHKRERAEDVSSDSLPLLMNGSWWILLGTPQSNLMDHP</sequence>
<gene>
    <name evidence="2" type="ORF">CDAR_208281</name>
</gene>
<evidence type="ECO:0000256" key="1">
    <source>
        <dbReference type="SAM" id="MobiDB-lite"/>
    </source>
</evidence>
<dbReference type="Proteomes" id="UP001054837">
    <property type="component" value="Unassembled WGS sequence"/>
</dbReference>
<evidence type="ECO:0000313" key="2">
    <source>
        <dbReference type="EMBL" id="GIY19033.1"/>
    </source>
</evidence>